<comment type="caution">
    <text evidence="1">The sequence shown here is derived from an EMBL/GenBank/DDBJ whole genome shotgun (WGS) entry which is preliminary data.</text>
</comment>
<dbReference type="Gene3D" id="3.30.1330.40">
    <property type="entry name" value="RutC-like"/>
    <property type="match status" value="1"/>
</dbReference>
<keyword evidence="2" id="KW-1185">Reference proteome</keyword>
<proteinExistence type="predicted"/>
<evidence type="ECO:0000313" key="1">
    <source>
        <dbReference type="EMBL" id="PXW51624.1"/>
    </source>
</evidence>
<dbReference type="PANTHER" id="PTHR47328">
    <property type="match status" value="1"/>
</dbReference>
<dbReference type="CDD" id="cd06150">
    <property type="entry name" value="YjgF_YER057c_UK114_like_2"/>
    <property type="match status" value="1"/>
</dbReference>
<protein>
    <submittedName>
        <fullName evidence="1">Enamine deaminase RidA (YjgF/YER057c/UK114 family)</fullName>
    </submittedName>
</protein>
<dbReference type="InterPro" id="IPR006175">
    <property type="entry name" value="YjgF/YER057c/UK114"/>
</dbReference>
<accession>A0A2V3TT71</accession>
<sequence length="114" mass="12487">MIQRGQQTPIFHRYVRHGDTLYVSGLVANDLSQTIGGQTRDIAERLAEILAEAGSDMGRILQSTVYITDMSMKAEMNEAWKACFPAETLPTRATIGVADLGRSVLIEVVFVCAV</sequence>
<reference evidence="1 2" key="1">
    <citation type="submission" date="2018-05" db="EMBL/GenBank/DDBJ databases">
        <title>Genomic Encyclopedia of Type Strains, Phase IV (KMG-IV): sequencing the most valuable type-strain genomes for metagenomic binning, comparative biology and taxonomic classification.</title>
        <authorList>
            <person name="Goeker M."/>
        </authorList>
    </citation>
    <scope>NUCLEOTIDE SEQUENCE [LARGE SCALE GENOMIC DNA]</scope>
    <source>
        <strain evidence="1 2">DSM 6462</strain>
    </source>
</reference>
<dbReference type="Proteomes" id="UP000248021">
    <property type="component" value="Unassembled WGS sequence"/>
</dbReference>
<name>A0A2V3TT71_9HYPH</name>
<gene>
    <name evidence="1" type="ORF">C7450_11961</name>
</gene>
<evidence type="ECO:0000313" key="2">
    <source>
        <dbReference type="Proteomes" id="UP000248021"/>
    </source>
</evidence>
<dbReference type="AlphaFoldDB" id="A0A2V3TT71"/>
<dbReference type="EMBL" id="QJJK01000019">
    <property type="protein sequence ID" value="PXW51624.1"/>
    <property type="molecule type" value="Genomic_DNA"/>
</dbReference>
<dbReference type="PANTHER" id="PTHR47328:SF1">
    <property type="entry name" value="RUTC FAMILY PROTEIN YOAB"/>
    <property type="match status" value="1"/>
</dbReference>
<dbReference type="OrthoDB" id="9803101at2"/>
<organism evidence="1 2">
    <name type="scientific">Chelatococcus asaccharovorans</name>
    <dbReference type="NCBI Taxonomy" id="28210"/>
    <lineage>
        <taxon>Bacteria</taxon>
        <taxon>Pseudomonadati</taxon>
        <taxon>Pseudomonadota</taxon>
        <taxon>Alphaproteobacteria</taxon>
        <taxon>Hyphomicrobiales</taxon>
        <taxon>Chelatococcaceae</taxon>
        <taxon>Chelatococcus</taxon>
    </lineage>
</organism>
<dbReference type="RefSeq" id="WP_110378295.1">
    <property type="nucleotide sequence ID" value="NZ_JAHBRY010000005.1"/>
</dbReference>
<dbReference type="InterPro" id="IPR035709">
    <property type="entry name" value="YoaB-like"/>
</dbReference>
<dbReference type="Pfam" id="PF01042">
    <property type="entry name" value="Ribonuc_L-PSP"/>
    <property type="match status" value="1"/>
</dbReference>
<dbReference type="SUPFAM" id="SSF55298">
    <property type="entry name" value="YjgF-like"/>
    <property type="match status" value="1"/>
</dbReference>
<dbReference type="InterPro" id="IPR035959">
    <property type="entry name" value="RutC-like_sf"/>
</dbReference>